<dbReference type="Proteomes" id="UP000504633">
    <property type="component" value="Unplaced"/>
</dbReference>
<evidence type="ECO:0000313" key="2">
    <source>
        <dbReference type="RefSeq" id="XP_023162337.1"/>
    </source>
</evidence>
<accession>A0A6J1L8X6</accession>
<gene>
    <name evidence="2" type="primary">LOC111593677</name>
</gene>
<organism evidence="1 2">
    <name type="scientific">Drosophila hydei</name>
    <name type="common">Fruit fly</name>
    <dbReference type="NCBI Taxonomy" id="7224"/>
    <lineage>
        <taxon>Eukaryota</taxon>
        <taxon>Metazoa</taxon>
        <taxon>Ecdysozoa</taxon>
        <taxon>Arthropoda</taxon>
        <taxon>Hexapoda</taxon>
        <taxon>Insecta</taxon>
        <taxon>Pterygota</taxon>
        <taxon>Neoptera</taxon>
        <taxon>Endopterygota</taxon>
        <taxon>Diptera</taxon>
        <taxon>Brachycera</taxon>
        <taxon>Muscomorpha</taxon>
        <taxon>Ephydroidea</taxon>
        <taxon>Drosophilidae</taxon>
        <taxon>Drosophila</taxon>
    </lineage>
</organism>
<evidence type="ECO:0000313" key="1">
    <source>
        <dbReference type="Proteomes" id="UP000504633"/>
    </source>
</evidence>
<dbReference type="AlphaFoldDB" id="A0A6J1L8X6"/>
<dbReference type="OMA" id="MPCVGCE"/>
<name>A0A6J1L8X6_DROHY</name>
<dbReference type="RefSeq" id="XP_023162337.1">
    <property type="nucleotide sequence ID" value="XM_023306569.2"/>
</dbReference>
<sequence>MPCVGCEKACKCTADKCSKECKCDTPGKCGCNSPKAEATSSSCCCKNVKGAGEGNEPKDCCKTTKN</sequence>
<dbReference type="KEGG" id="dhe:111593677"/>
<dbReference type="OrthoDB" id="7801954at2759"/>
<proteinExistence type="predicted"/>
<protein>
    <submittedName>
        <fullName evidence="2">Metallothionein-2</fullName>
    </submittedName>
</protein>
<dbReference type="GeneID" id="111593677"/>
<keyword evidence="1" id="KW-1185">Reference proteome</keyword>
<reference evidence="2" key="1">
    <citation type="submission" date="2025-08" db="UniProtKB">
        <authorList>
            <consortium name="RefSeq"/>
        </authorList>
    </citation>
    <scope>IDENTIFICATION</scope>
    <source>
        <strain evidence="2">15085-1641.00</strain>
        <tissue evidence="2">Whole body</tissue>
    </source>
</reference>